<keyword evidence="2" id="KW-1185">Reference proteome</keyword>
<protein>
    <submittedName>
        <fullName evidence="1">Uncharacterized protein</fullName>
    </submittedName>
</protein>
<dbReference type="AlphaFoldDB" id="A0A1I0B4A1"/>
<accession>A0A1I0B4A1</accession>
<reference evidence="2" key="1">
    <citation type="submission" date="2016-10" db="EMBL/GenBank/DDBJ databases">
        <authorList>
            <person name="Varghese N."/>
            <person name="Submissions S."/>
        </authorList>
    </citation>
    <scope>NUCLEOTIDE SEQUENCE [LARGE SCALE GENOMIC DNA]</scope>
    <source>
        <strain evidence="2">CGMCC 1.3566</strain>
    </source>
</reference>
<dbReference type="EMBL" id="FOHJ01000002">
    <property type="protein sequence ID" value="SET00934.1"/>
    <property type="molecule type" value="Genomic_DNA"/>
</dbReference>
<evidence type="ECO:0000313" key="1">
    <source>
        <dbReference type="EMBL" id="SET00934.1"/>
    </source>
</evidence>
<name>A0A1I0B4A1_9BACI</name>
<dbReference type="Proteomes" id="UP000199095">
    <property type="component" value="Unassembled WGS sequence"/>
</dbReference>
<organism evidence="1 2">
    <name type="scientific">Salinibacillus kushneri</name>
    <dbReference type="NCBI Taxonomy" id="237682"/>
    <lineage>
        <taxon>Bacteria</taxon>
        <taxon>Bacillati</taxon>
        <taxon>Bacillota</taxon>
        <taxon>Bacilli</taxon>
        <taxon>Bacillales</taxon>
        <taxon>Bacillaceae</taxon>
        <taxon>Salinibacillus</taxon>
    </lineage>
</organism>
<proteinExistence type="predicted"/>
<dbReference type="STRING" id="237682.SAMN05421676_102333"/>
<evidence type="ECO:0000313" key="2">
    <source>
        <dbReference type="Proteomes" id="UP000199095"/>
    </source>
</evidence>
<gene>
    <name evidence="1" type="ORF">SAMN05421676_102333</name>
</gene>
<sequence length="65" mass="7269">MCPLCNGRGVMWVEVAIGCAQVEKCPDCEPKSREQLDKELADFNKRLSDAIYKHEVKAYAGIHSS</sequence>